<dbReference type="InterPro" id="IPR001138">
    <property type="entry name" value="Zn2Cys6_DnaBD"/>
</dbReference>
<dbReference type="PANTHER" id="PTHR31001">
    <property type="entry name" value="UNCHARACTERIZED TRANSCRIPTIONAL REGULATORY PROTEIN"/>
    <property type="match status" value="1"/>
</dbReference>
<dbReference type="PANTHER" id="PTHR31001:SF56">
    <property type="entry name" value="ZN(2)-C6 FUNGAL-TYPE DOMAIN-CONTAINING PROTEIN"/>
    <property type="match status" value="1"/>
</dbReference>
<dbReference type="SUPFAM" id="SSF57701">
    <property type="entry name" value="Zn2/Cys6 DNA-binding domain"/>
    <property type="match status" value="1"/>
</dbReference>
<dbReference type="GO" id="GO:0005634">
    <property type="term" value="C:nucleus"/>
    <property type="evidence" value="ECO:0007669"/>
    <property type="project" value="UniProtKB-SubCell"/>
</dbReference>
<dbReference type="GO" id="GO:0006351">
    <property type="term" value="P:DNA-templated transcription"/>
    <property type="evidence" value="ECO:0007669"/>
    <property type="project" value="InterPro"/>
</dbReference>
<evidence type="ECO:0000313" key="6">
    <source>
        <dbReference type="EMBL" id="EJD36700.1"/>
    </source>
</evidence>
<dbReference type="Pfam" id="PF04082">
    <property type="entry name" value="Fungal_trans"/>
    <property type="match status" value="1"/>
</dbReference>
<dbReference type="CDD" id="cd00067">
    <property type="entry name" value="GAL4"/>
    <property type="match status" value="1"/>
</dbReference>
<dbReference type="InterPro" id="IPR007219">
    <property type="entry name" value="XnlR_reg_dom"/>
</dbReference>
<proteinExistence type="predicted"/>
<feature type="domain" description="Zn(2)-C6 fungal-type" evidence="5">
    <location>
        <begin position="25"/>
        <end position="54"/>
    </location>
</feature>
<dbReference type="OrthoDB" id="424974at2759"/>
<evidence type="ECO:0000256" key="1">
    <source>
        <dbReference type="ARBA" id="ARBA00004123"/>
    </source>
</evidence>
<accession>J0WUZ2</accession>
<dbReference type="AlphaFoldDB" id="J0WUZ2"/>
<keyword evidence="2" id="KW-0479">Metal-binding</keyword>
<dbReference type="SMART" id="SM00906">
    <property type="entry name" value="Fungal_trans"/>
    <property type="match status" value="1"/>
</dbReference>
<name>J0WUZ2_AURST</name>
<protein>
    <recommendedName>
        <fullName evidence="5">Zn(2)-C6 fungal-type domain-containing protein</fullName>
    </recommendedName>
</protein>
<gene>
    <name evidence="6" type="ORF">AURDEDRAFT_117018</name>
</gene>
<dbReference type="PROSITE" id="PS50048">
    <property type="entry name" value="ZN2_CY6_FUNGAL_2"/>
    <property type="match status" value="1"/>
</dbReference>
<dbReference type="KEGG" id="adl:AURDEDRAFT_117018"/>
<feature type="region of interest" description="Disordered" evidence="4">
    <location>
        <begin position="1"/>
        <end position="22"/>
    </location>
</feature>
<evidence type="ECO:0000259" key="5">
    <source>
        <dbReference type="PROSITE" id="PS50048"/>
    </source>
</evidence>
<dbReference type="InterPro" id="IPR036864">
    <property type="entry name" value="Zn2-C6_fun-type_DNA-bd_sf"/>
</dbReference>
<organism evidence="6 7">
    <name type="scientific">Auricularia subglabra (strain TFB-10046 / SS5)</name>
    <name type="common">White-rot fungus</name>
    <name type="synonym">Auricularia delicata (strain TFB10046)</name>
    <dbReference type="NCBI Taxonomy" id="717982"/>
    <lineage>
        <taxon>Eukaryota</taxon>
        <taxon>Fungi</taxon>
        <taxon>Dikarya</taxon>
        <taxon>Basidiomycota</taxon>
        <taxon>Agaricomycotina</taxon>
        <taxon>Agaricomycetes</taxon>
        <taxon>Auriculariales</taxon>
        <taxon>Auriculariaceae</taxon>
        <taxon>Auricularia</taxon>
    </lineage>
</organism>
<dbReference type="EMBL" id="JH687855">
    <property type="protein sequence ID" value="EJD36700.1"/>
    <property type="molecule type" value="Genomic_DNA"/>
</dbReference>
<dbReference type="InterPro" id="IPR050613">
    <property type="entry name" value="Sec_Metabolite_Reg"/>
</dbReference>
<dbReference type="GO" id="GO:0000981">
    <property type="term" value="F:DNA-binding transcription factor activity, RNA polymerase II-specific"/>
    <property type="evidence" value="ECO:0007669"/>
    <property type="project" value="InterPro"/>
</dbReference>
<dbReference type="Proteomes" id="UP000006514">
    <property type="component" value="Unassembled WGS sequence"/>
</dbReference>
<feature type="region of interest" description="Disordered" evidence="4">
    <location>
        <begin position="733"/>
        <end position="752"/>
    </location>
</feature>
<feature type="compositionally biased region" description="Basic and acidic residues" evidence="4">
    <location>
        <begin position="9"/>
        <end position="18"/>
    </location>
</feature>
<dbReference type="Gene3D" id="4.10.240.10">
    <property type="entry name" value="Zn(2)-C6 fungal-type DNA-binding domain"/>
    <property type="match status" value="1"/>
</dbReference>
<dbReference type="CDD" id="cd12148">
    <property type="entry name" value="fungal_TF_MHR"/>
    <property type="match status" value="1"/>
</dbReference>
<keyword evidence="7" id="KW-1185">Reference proteome</keyword>
<reference evidence="7" key="1">
    <citation type="journal article" date="2012" name="Science">
        <title>The Paleozoic origin of enzymatic lignin decomposition reconstructed from 31 fungal genomes.</title>
        <authorList>
            <person name="Floudas D."/>
            <person name="Binder M."/>
            <person name="Riley R."/>
            <person name="Barry K."/>
            <person name="Blanchette R.A."/>
            <person name="Henrissat B."/>
            <person name="Martinez A.T."/>
            <person name="Otillar R."/>
            <person name="Spatafora J.W."/>
            <person name="Yadav J.S."/>
            <person name="Aerts A."/>
            <person name="Benoit I."/>
            <person name="Boyd A."/>
            <person name="Carlson A."/>
            <person name="Copeland A."/>
            <person name="Coutinho P.M."/>
            <person name="de Vries R.P."/>
            <person name="Ferreira P."/>
            <person name="Findley K."/>
            <person name="Foster B."/>
            <person name="Gaskell J."/>
            <person name="Glotzer D."/>
            <person name="Gorecki P."/>
            <person name="Heitman J."/>
            <person name="Hesse C."/>
            <person name="Hori C."/>
            <person name="Igarashi K."/>
            <person name="Jurgens J.A."/>
            <person name="Kallen N."/>
            <person name="Kersten P."/>
            <person name="Kohler A."/>
            <person name="Kuees U."/>
            <person name="Kumar T.K.A."/>
            <person name="Kuo A."/>
            <person name="LaButti K."/>
            <person name="Larrondo L.F."/>
            <person name="Lindquist E."/>
            <person name="Ling A."/>
            <person name="Lombard V."/>
            <person name="Lucas S."/>
            <person name="Lundell T."/>
            <person name="Martin R."/>
            <person name="McLaughlin D.J."/>
            <person name="Morgenstern I."/>
            <person name="Morin E."/>
            <person name="Murat C."/>
            <person name="Nagy L.G."/>
            <person name="Nolan M."/>
            <person name="Ohm R.A."/>
            <person name="Patyshakuliyeva A."/>
            <person name="Rokas A."/>
            <person name="Ruiz-Duenas F.J."/>
            <person name="Sabat G."/>
            <person name="Salamov A."/>
            <person name="Samejima M."/>
            <person name="Schmutz J."/>
            <person name="Slot J.C."/>
            <person name="St John F."/>
            <person name="Stenlid J."/>
            <person name="Sun H."/>
            <person name="Sun S."/>
            <person name="Syed K."/>
            <person name="Tsang A."/>
            <person name="Wiebenga A."/>
            <person name="Young D."/>
            <person name="Pisabarro A."/>
            <person name="Eastwood D.C."/>
            <person name="Martin F."/>
            <person name="Cullen D."/>
            <person name="Grigoriev I.V."/>
            <person name="Hibbett D.S."/>
        </authorList>
    </citation>
    <scope>NUCLEOTIDE SEQUENCE [LARGE SCALE GENOMIC DNA]</scope>
    <source>
        <strain evidence="7">TFB10046</strain>
    </source>
</reference>
<dbReference type="eggNOG" id="ENOG502RYE1">
    <property type="taxonomic scope" value="Eukaryota"/>
</dbReference>
<dbReference type="SMART" id="SM00066">
    <property type="entry name" value="GAL4"/>
    <property type="match status" value="1"/>
</dbReference>
<dbReference type="GO" id="GO:0003677">
    <property type="term" value="F:DNA binding"/>
    <property type="evidence" value="ECO:0007669"/>
    <property type="project" value="InterPro"/>
</dbReference>
<comment type="subcellular location">
    <subcellularLocation>
        <location evidence="1">Nucleus</location>
    </subcellularLocation>
</comment>
<keyword evidence="3" id="KW-0539">Nucleus</keyword>
<evidence type="ECO:0000256" key="2">
    <source>
        <dbReference type="ARBA" id="ARBA00022723"/>
    </source>
</evidence>
<dbReference type="GO" id="GO:0008270">
    <property type="term" value="F:zinc ion binding"/>
    <property type="evidence" value="ECO:0007669"/>
    <property type="project" value="InterPro"/>
</dbReference>
<sequence length="914" mass="99535">MNPAPSTSKEQEQPDEPKKRRGPLACAECRRLKLKCDRKVPCSSCAKRGCGAVCPNGTLAAGPGNRFVLADTRHLHEQVESMSKKISELEDVLAGLSSDHPLLSEEHRLIKALPASEKVNGSTMKPLLSLLGSLTIGDKPRFYGPHAASDYLLSQTDEQDADAELLALNTKTSTLPPELIVLARTFPLSNLSDLRDEVWGRLEALIPSHADAQAMADSFYNSAAWMLAVIPRAEFERDLFDKVYAGESTTTGALGAISPHDLALLVMLLAIGALADPRRARYDDDASNLYQMARIALSLDSVLDHPTVQAVRAILLMCWFLFMVDHPGGVTISYNLLGLNAQLCHSLGLHRDDTPWNLDDAEKQRRRTLLWDVVSFDCWMSASLGRPPAFSVLHLDAMMPAGRCEARAWLHGFTAACMLKVLDQAFGVAKATYSAVLRLDKLVREAAAPAADSLRIVNAGRADELMDVPPTLALQKSMVFLLTQKCLLYLHRAFFAEAMTESPEDPLKSPHVQSVLSAFRSALYITGAVRAIHTAVPDLTERFWFFWSEAFSACVILASVVAKSPGSGLAPVAWVELDRMYELFVELAPSSGSRCINRLLPKLRKLRNAAHASYSAFTGSAPAGSVPADVQEAMGEMDLKYLTGHTRLINADASAAQQPPSQDDIFDPSVYSASFEPLHGLQDHVPGLGMFSASLTYLSVPFSQSMDQLPTVAEPPAPRTYSASHEHLPGLFTGSQEQLPGLSYGTSHEGRPAQQFTVPQHSYSAPQDPSSGLFSTAHSAHDRFDGFRDPIPDLFNGAPGQYSAAYEYLPGPRGQQPGTSHENLPRLFEQPAPTWAGAPPMQLGMGLVNINQQQPAAPFGAGAVATHPGPQWDAQPDQEAHNLQAMWRSFVDGIGVDMLDQPQVQDARRQQAYR</sequence>
<dbReference type="PROSITE" id="PS00463">
    <property type="entry name" value="ZN2_CY6_FUNGAL_1"/>
    <property type="match status" value="1"/>
</dbReference>
<evidence type="ECO:0000313" key="7">
    <source>
        <dbReference type="Proteomes" id="UP000006514"/>
    </source>
</evidence>
<evidence type="ECO:0000256" key="3">
    <source>
        <dbReference type="ARBA" id="ARBA00023242"/>
    </source>
</evidence>
<dbReference type="Pfam" id="PF00172">
    <property type="entry name" value="Zn_clus"/>
    <property type="match status" value="1"/>
</dbReference>
<dbReference type="OMA" id="LRWWVFR"/>
<evidence type="ECO:0000256" key="4">
    <source>
        <dbReference type="SAM" id="MobiDB-lite"/>
    </source>
</evidence>
<dbReference type="InParanoid" id="J0WUZ2"/>